<organism evidence="1 2">
    <name type="scientific">Streptomyces galilaeus</name>
    <dbReference type="NCBI Taxonomy" id="33899"/>
    <lineage>
        <taxon>Bacteria</taxon>
        <taxon>Bacillati</taxon>
        <taxon>Actinomycetota</taxon>
        <taxon>Actinomycetes</taxon>
        <taxon>Kitasatosporales</taxon>
        <taxon>Streptomycetaceae</taxon>
        <taxon>Streptomyces</taxon>
    </lineage>
</organism>
<dbReference type="Proteomes" id="UP001631993">
    <property type="component" value="Unassembled WGS sequence"/>
</dbReference>
<comment type="caution">
    <text evidence="1">The sequence shown here is derived from an EMBL/GenBank/DDBJ whole genome shotgun (WGS) entry which is preliminary data.</text>
</comment>
<proteinExistence type="predicted"/>
<feature type="non-terminal residue" evidence="1">
    <location>
        <position position="1"/>
    </location>
</feature>
<accession>A0ABW9J267</accession>
<name>A0ABW9J267_STRGJ</name>
<evidence type="ECO:0000313" key="2">
    <source>
        <dbReference type="Proteomes" id="UP001631993"/>
    </source>
</evidence>
<protein>
    <recommendedName>
        <fullName evidence="3">ABC transporter ATP-binding protein</fullName>
    </recommendedName>
</protein>
<sequence>QANGHVRVRLVPKTGALKPQDVAQLLRQHAVDVEEIYAERGNLDEVFRQITTSDEAAHA</sequence>
<gene>
    <name evidence="1" type="ORF">ACKI1S_49675</name>
</gene>
<dbReference type="EMBL" id="JBJVNE010000724">
    <property type="protein sequence ID" value="MFM9654000.1"/>
    <property type="molecule type" value="Genomic_DNA"/>
</dbReference>
<reference evidence="1 2" key="1">
    <citation type="submission" date="2024-12" db="EMBL/GenBank/DDBJ databases">
        <title>Forecasting of Potato common scab and diversities of Pathogenic streptomyces spp. in china.</title>
        <authorList>
            <person name="Handique U."/>
            <person name="Wu J."/>
        </authorList>
    </citation>
    <scope>NUCLEOTIDE SEQUENCE [LARGE SCALE GENOMIC DNA]</scope>
    <source>
        <strain evidence="1 2">ZRIMU1585</strain>
    </source>
</reference>
<keyword evidence="2" id="KW-1185">Reference proteome</keyword>
<dbReference type="RefSeq" id="WP_409098245.1">
    <property type="nucleotide sequence ID" value="NZ_JBJVNE010000724.1"/>
</dbReference>
<evidence type="ECO:0008006" key="3">
    <source>
        <dbReference type="Google" id="ProtNLM"/>
    </source>
</evidence>
<evidence type="ECO:0000313" key="1">
    <source>
        <dbReference type="EMBL" id="MFM9654000.1"/>
    </source>
</evidence>